<evidence type="ECO:0008006" key="4">
    <source>
        <dbReference type="Google" id="ProtNLM"/>
    </source>
</evidence>
<organism evidence="2 3">
    <name type="scientific">Aspergillus sclerotioniger CBS 115572</name>
    <dbReference type="NCBI Taxonomy" id="1450535"/>
    <lineage>
        <taxon>Eukaryota</taxon>
        <taxon>Fungi</taxon>
        <taxon>Dikarya</taxon>
        <taxon>Ascomycota</taxon>
        <taxon>Pezizomycotina</taxon>
        <taxon>Eurotiomycetes</taxon>
        <taxon>Eurotiomycetidae</taxon>
        <taxon>Eurotiales</taxon>
        <taxon>Aspergillaceae</taxon>
        <taxon>Aspergillus</taxon>
        <taxon>Aspergillus subgen. Circumdati</taxon>
    </lineage>
</organism>
<keyword evidence="1" id="KW-0472">Membrane</keyword>
<dbReference type="AlphaFoldDB" id="A0A317WVY0"/>
<dbReference type="GeneID" id="37109334"/>
<feature type="transmembrane region" description="Helical" evidence="1">
    <location>
        <begin position="88"/>
        <end position="109"/>
    </location>
</feature>
<dbReference type="Proteomes" id="UP000246702">
    <property type="component" value="Unassembled WGS sequence"/>
</dbReference>
<dbReference type="EMBL" id="MSFK01000011">
    <property type="protein sequence ID" value="PWY89462.1"/>
    <property type="molecule type" value="Genomic_DNA"/>
</dbReference>
<keyword evidence="1" id="KW-1133">Transmembrane helix</keyword>
<dbReference type="RefSeq" id="XP_025468373.1">
    <property type="nucleotide sequence ID" value="XM_025607191.1"/>
</dbReference>
<keyword evidence="1" id="KW-0812">Transmembrane</keyword>
<proteinExistence type="predicted"/>
<feature type="transmembrane region" description="Helical" evidence="1">
    <location>
        <begin position="46"/>
        <end position="68"/>
    </location>
</feature>
<accession>A0A317WVY0</accession>
<sequence>MPLNGEGKSDEFLLGFAPPCAEVTTTDQRVPNFPCLRSSLDVRAPLSISFLGPFFFRSMLISLFIYFFPFLPSSAAHPNIFSTRSLLLIYSIAHPSSPVSFGFTSLYLLLPSLFNCSCIHFLLGFSPFRQLHLAFALFFFFSECFSPLSPSVSTRCRAHKVSTVDLLLSRMIFPCLLLSHSHSPAWEGMKALAAAICGRDPRHSLSLPFCATARDLSRNTTLLAVSALRPRLCLQRSF</sequence>
<gene>
    <name evidence="2" type="ORF">BO94DRAFT_36425</name>
</gene>
<evidence type="ECO:0000313" key="2">
    <source>
        <dbReference type="EMBL" id="PWY89462.1"/>
    </source>
</evidence>
<evidence type="ECO:0000313" key="3">
    <source>
        <dbReference type="Proteomes" id="UP000246702"/>
    </source>
</evidence>
<name>A0A317WVY0_9EURO</name>
<protein>
    <recommendedName>
        <fullName evidence="4">Transmembrane protein</fullName>
    </recommendedName>
</protein>
<feature type="transmembrane region" description="Helical" evidence="1">
    <location>
        <begin position="121"/>
        <end position="141"/>
    </location>
</feature>
<keyword evidence="3" id="KW-1185">Reference proteome</keyword>
<reference evidence="2 3" key="1">
    <citation type="submission" date="2016-12" db="EMBL/GenBank/DDBJ databases">
        <title>The genomes of Aspergillus section Nigri reveals drivers in fungal speciation.</title>
        <authorList>
            <consortium name="DOE Joint Genome Institute"/>
            <person name="Vesth T.C."/>
            <person name="Nybo J."/>
            <person name="Theobald S."/>
            <person name="Brandl J."/>
            <person name="Frisvad J.C."/>
            <person name="Nielsen K.F."/>
            <person name="Lyhne E.K."/>
            <person name="Kogle M.E."/>
            <person name="Kuo A."/>
            <person name="Riley R."/>
            <person name="Clum A."/>
            <person name="Nolan M."/>
            <person name="Lipzen A."/>
            <person name="Salamov A."/>
            <person name="Henrissat B."/>
            <person name="Wiebenga A."/>
            <person name="De Vries R.P."/>
            <person name="Grigoriev I.V."/>
            <person name="Mortensen U.H."/>
            <person name="Andersen M.R."/>
            <person name="Baker S.E."/>
        </authorList>
    </citation>
    <scope>NUCLEOTIDE SEQUENCE [LARGE SCALE GENOMIC DNA]</scope>
    <source>
        <strain evidence="2 3">CBS 115572</strain>
    </source>
</reference>
<evidence type="ECO:0000256" key="1">
    <source>
        <dbReference type="SAM" id="Phobius"/>
    </source>
</evidence>
<comment type="caution">
    <text evidence="2">The sequence shown here is derived from an EMBL/GenBank/DDBJ whole genome shotgun (WGS) entry which is preliminary data.</text>
</comment>